<dbReference type="EMBL" id="JAATJJ010000001">
    <property type="protein sequence ID" value="NJB69749.1"/>
    <property type="molecule type" value="Genomic_DNA"/>
</dbReference>
<accession>A0A846QYQ6</accession>
<dbReference type="SUPFAM" id="SSF52058">
    <property type="entry name" value="L domain-like"/>
    <property type="match status" value="2"/>
</dbReference>
<dbReference type="RefSeq" id="WP_167959975.1">
    <property type="nucleotide sequence ID" value="NZ_JAATJJ010000001.1"/>
</dbReference>
<evidence type="ECO:0000256" key="1">
    <source>
        <dbReference type="ARBA" id="ARBA00004191"/>
    </source>
</evidence>
<dbReference type="PANTHER" id="PTHR31018">
    <property type="entry name" value="SPORULATION-SPECIFIC PROTEIN-RELATED"/>
    <property type="match status" value="1"/>
</dbReference>
<evidence type="ECO:0000256" key="5">
    <source>
        <dbReference type="ARBA" id="ARBA00023180"/>
    </source>
</evidence>
<dbReference type="Gene3D" id="3.80.10.10">
    <property type="entry name" value="Ribonuclease Inhibitor"/>
    <property type="match status" value="1"/>
</dbReference>
<keyword evidence="8" id="KW-1185">Reference proteome</keyword>
<dbReference type="InterPro" id="IPR036116">
    <property type="entry name" value="FN3_sf"/>
</dbReference>
<dbReference type="InterPro" id="IPR003961">
    <property type="entry name" value="FN3_dom"/>
</dbReference>
<dbReference type="Proteomes" id="UP000590442">
    <property type="component" value="Unassembled WGS sequence"/>
</dbReference>
<comment type="subcellular location">
    <subcellularLocation>
        <location evidence="1">Secreted</location>
        <location evidence="1">Cell wall</location>
    </subcellularLocation>
</comment>
<protein>
    <recommendedName>
        <fullName evidence="6">Fibronectin type-III domain-containing protein</fullName>
    </recommendedName>
</protein>
<dbReference type="GO" id="GO:0030313">
    <property type="term" value="C:cell envelope"/>
    <property type="evidence" value="ECO:0007669"/>
    <property type="project" value="UniProtKB-SubCell"/>
</dbReference>
<dbReference type="Gene3D" id="2.60.40.10">
    <property type="entry name" value="Immunoglobulins"/>
    <property type="match status" value="1"/>
</dbReference>
<organism evidence="7 8">
    <name type="scientific">Saonia flava</name>
    <dbReference type="NCBI Taxonomy" id="523696"/>
    <lineage>
        <taxon>Bacteria</taxon>
        <taxon>Pseudomonadati</taxon>
        <taxon>Bacteroidota</taxon>
        <taxon>Flavobacteriia</taxon>
        <taxon>Flavobacteriales</taxon>
        <taxon>Flavobacteriaceae</taxon>
        <taxon>Saonia</taxon>
    </lineage>
</organism>
<dbReference type="InterPro" id="IPR013783">
    <property type="entry name" value="Ig-like_fold"/>
</dbReference>
<keyword evidence="2" id="KW-0134">Cell wall</keyword>
<dbReference type="PROSITE" id="PS51257">
    <property type="entry name" value="PROKAR_LIPOPROTEIN"/>
    <property type="match status" value="1"/>
</dbReference>
<comment type="caution">
    <text evidence="7">The sequence shown here is derived from an EMBL/GenBank/DDBJ whole genome shotgun (WGS) entry which is preliminary data.</text>
</comment>
<keyword evidence="5" id="KW-0325">Glycoprotein</keyword>
<proteinExistence type="predicted"/>
<evidence type="ECO:0000256" key="3">
    <source>
        <dbReference type="ARBA" id="ARBA00022525"/>
    </source>
</evidence>
<feature type="domain" description="Fibronectin type-III" evidence="6">
    <location>
        <begin position="35"/>
        <end position="130"/>
    </location>
</feature>
<gene>
    <name evidence="7" type="ORF">GGR42_000211</name>
</gene>
<dbReference type="Gene3D" id="3.80.20.20">
    <property type="entry name" value="Receptor L-domain"/>
    <property type="match status" value="1"/>
</dbReference>
<sequence length="449" mass="48475">MRNVLFATIILLLFYGCSTSDSPEEVEKITVNLPTLTTLAVTDIEETSATVGGNISNNGGANVSERGVVWATTPNPTENDNKLLIGTGTGNFSSTLSDLEENTEYFIKAYATNSKGTTYGEEQSFTTLQPEPVQKIYEGTIDLNNQDLVESFGAEGYTEITGDLRIFGTVTDLSPLSSIELLGGDLIVSNASNLVSVNGLENLVSTGNVVQFISNDLLTDISALADLSVTTAIFFIGNDALQTISGFSQTKSLNSLLRIDNNASLETISGFHNLEMLGTNLQITNNPVLTDLSGFSNLTSLSGGQAELWLNNNDSLTDITPLSSLEMANGIVISGNAMLKEINIFNLLSSLKFVEITNNRELTSIQGFDSLTNLDWQIQIDSNILLTSITAFSNLTSVGERFQIRNNSVLDDFCIFNNLIINGFSESFIVSSNLYNPTLQDMIDGNCKL</sequence>
<dbReference type="SUPFAM" id="SSF49265">
    <property type="entry name" value="Fibronectin type III"/>
    <property type="match status" value="1"/>
</dbReference>
<name>A0A846QYQ6_9FLAO</name>
<reference evidence="7 8" key="1">
    <citation type="submission" date="2020-03" db="EMBL/GenBank/DDBJ databases">
        <title>Genomic Encyclopedia of Type Strains, Phase IV (KMG-IV): sequencing the most valuable type-strain genomes for metagenomic binning, comparative biology and taxonomic classification.</title>
        <authorList>
            <person name="Goeker M."/>
        </authorList>
    </citation>
    <scope>NUCLEOTIDE SEQUENCE [LARGE SCALE GENOMIC DNA]</scope>
    <source>
        <strain evidence="7 8">DSM 29762</strain>
    </source>
</reference>
<evidence type="ECO:0000256" key="2">
    <source>
        <dbReference type="ARBA" id="ARBA00022512"/>
    </source>
</evidence>
<dbReference type="InterPro" id="IPR051648">
    <property type="entry name" value="CWI-Assembly_Regulator"/>
</dbReference>
<keyword evidence="3" id="KW-0964">Secreted</keyword>
<evidence type="ECO:0000259" key="6">
    <source>
        <dbReference type="PROSITE" id="PS50853"/>
    </source>
</evidence>
<keyword evidence="4" id="KW-0732">Signal</keyword>
<evidence type="ECO:0000313" key="7">
    <source>
        <dbReference type="EMBL" id="NJB69749.1"/>
    </source>
</evidence>
<dbReference type="AlphaFoldDB" id="A0A846QYQ6"/>
<dbReference type="InterPro" id="IPR036941">
    <property type="entry name" value="Rcpt_L-dom_sf"/>
</dbReference>
<dbReference type="PROSITE" id="PS50853">
    <property type="entry name" value="FN3"/>
    <property type="match status" value="1"/>
</dbReference>
<evidence type="ECO:0000256" key="4">
    <source>
        <dbReference type="ARBA" id="ARBA00022729"/>
    </source>
</evidence>
<dbReference type="InterPro" id="IPR032675">
    <property type="entry name" value="LRR_dom_sf"/>
</dbReference>
<evidence type="ECO:0000313" key="8">
    <source>
        <dbReference type="Proteomes" id="UP000590442"/>
    </source>
</evidence>
<dbReference type="PANTHER" id="PTHR31018:SF3">
    <property type="entry name" value="RECEPTOR PROTEIN-TYROSINE KINASE"/>
    <property type="match status" value="1"/>
</dbReference>